<reference evidence="15" key="2">
    <citation type="submission" date="2022-08" db="UniProtKB">
        <authorList>
            <consortium name="EnsemblMetazoa"/>
        </authorList>
    </citation>
    <scope>IDENTIFICATION</scope>
    <source>
        <strain evidence="15">STECLA/ALBI9_A</strain>
    </source>
</reference>
<evidence type="ECO:0000256" key="7">
    <source>
        <dbReference type="ARBA" id="ARBA00022729"/>
    </source>
</evidence>
<reference evidence="15 16" key="1">
    <citation type="journal article" date="2017" name="G3 (Bethesda)">
        <title>The Physical Genome Mapping of Anopheles albimanus Corrected Scaffold Misassemblies and Identified Interarm Rearrangements in Genus Anopheles.</title>
        <authorList>
            <person name="Artemov G.N."/>
            <person name="Peery A.N."/>
            <person name="Jiang X."/>
            <person name="Tu Z."/>
            <person name="Stegniy V.N."/>
            <person name="Sharakhova M.V."/>
            <person name="Sharakhov I.V."/>
        </authorList>
    </citation>
    <scope>NUCLEOTIDE SEQUENCE [LARGE SCALE GENOMIC DNA]</scope>
    <source>
        <strain evidence="15 16">ALBI9_A</strain>
    </source>
</reference>
<evidence type="ECO:0000313" key="16">
    <source>
        <dbReference type="Proteomes" id="UP000069272"/>
    </source>
</evidence>
<keyword evidence="10" id="KW-0472">Membrane</keyword>
<keyword evidence="9" id="KW-1133">Transmembrane helix</keyword>
<dbReference type="AlphaFoldDB" id="A0A182F904"/>
<keyword evidence="7" id="KW-0732">Signal</keyword>
<proteinExistence type="inferred from homology"/>
<dbReference type="VEuPathDB" id="VectorBase:AALB20_035439"/>
<dbReference type="Gene3D" id="2.120.10.30">
    <property type="entry name" value="TolB, C-terminal domain"/>
    <property type="match status" value="1"/>
</dbReference>
<dbReference type="Pfam" id="PF08285">
    <property type="entry name" value="DPM3"/>
    <property type="match status" value="1"/>
</dbReference>
<dbReference type="InterPro" id="IPR011042">
    <property type="entry name" value="6-blade_b-propeller_TolB-like"/>
</dbReference>
<evidence type="ECO:0000256" key="12">
    <source>
        <dbReference type="ARBA" id="ARBA00029791"/>
    </source>
</evidence>
<evidence type="ECO:0000256" key="11">
    <source>
        <dbReference type="ARBA" id="ARBA00023180"/>
    </source>
</evidence>
<evidence type="ECO:0000256" key="3">
    <source>
        <dbReference type="ARBA" id="ARBA00009127"/>
    </source>
</evidence>
<dbReference type="EnsemblMetazoa" id="AALB002978-RA">
    <property type="protein sequence ID" value="AALB002978-PA"/>
    <property type="gene ID" value="AALB002978"/>
</dbReference>
<evidence type="ECO:0000313" key="15">
    <source>
        <dbReference type="EnsemblMetazoa" id="AALB002978-PA"/>
    </source>
</evidence>
<dbReference type="Proteomes" id="UP000069272">
    <property type="component" value="Chromosome 2R"/>
</dbReference>
<protein>
    <recommendedName>
        <fullName evidence="14">Dolichol-phosphate mannose synthase subunit 3</fullName>
    </recommendedName>
    <alternativeName>
        <fullName evidence="13">Dolichyl-phosphate beta-D-mannosyltransferase subunit 3</fullName>
    </alternativeName>
    <alternativeName>
        <fullName evidence="12">Mannose-P-dolichol synthase subunit 3</fullName>
    </alternativeName>
</protein>
<keyword evidence="11" id="KW-0325">Glycoprotein</keyword>
<evidence type="ECO:0000256" key="5">
    <source>
        <dbReference type="ARBA" id="ARBA00022525"/>
    </source>
</evidence>
<name>A0A182F904_ANOAL</name>
<keyword evidence="8" id="KW-0256">Endoplasmic reticulum</keyword>
<dbReference type="PANTHER" id="PTHR10009:SF7">
    <property type="entry name" value="GH10609P-RELATED"/>
    <property type="match status" value="1"/>
</dbReference>
<evidence type="ECO:0000256" key="14">
    <source>
        <dbReference type="ARBA" id="ARBA00033176"/>
    </source>
</evidence>
<evidence type="ECO:0000256" key="8">
    <source>
        <dbReference type="ARBA" id="ARBA00022824"/>
    </source>
</evidence>
<evidence type="ECO:0000256" key="4">
    <source>
        <dbReference type="ARBA" id="ARBA00010430"/>
    </source>
</evidence>
<sequence>EGQGQFATGTQLKKVVQWTSLDFAFPSARDRSEAIASGRYIPENCIPLDMDVDYGNPAKSRLFVTIPRFQNGIPYTLGRVSSTQGASGPLVEPYPSASIQDRPDGSNCQGIVSVFRIKIDECNRMWVLDTGKVGERRMCPAKLLVFDMKTDQIIHRYEIPADQLVCELSLLVNLVVDVQDPAPLGTCQNTMVYMADVTASGMVVYNMARRKSWRITNKQMYPNPDHGTFTVAGESFDLMDGIVAMALSPRTASDNVVFSSYGQSWRPASDRLLYFHALASMTENAVRTSLLNNDTIWEDNVEAEPRAFRPIGNRNSQAVAQAMDSNGNLVFGLVSHNAIACWDSTTPYSPANMKILSQNSQTLQFPSGVKILRNRKGAEELWVLTCRFQKVMTGSLNTGETNFRIQAIQMSDLLGGRTSCRFVSKKQDRFHVNSIMTKLFEWLMAAACFLSVYFAIVLRQVKHELLDQYMLEIQLSPIFLLILFGLYAATVVLYRTFTFNNCEEAAKELMEQIKEAKADLRSKGLVLSD</sequence>
<evidence type="ECO:0000256" key="2">
    <source>
        <dbReference type="ARBA" id="ARBA00004613"/>
    </source>
</evidence>
<comment type="similarity">
    <text evidence="3">Belongs to the major royal jelly protein family.</text>
</comment>
<dbReference type="InterPro" id="IPR017996">
    <property type="entry name" value="MRJP/yellow-related"/>
</dbReference>
<keyword evidence="5" id="KW-0964">Secreted</keyword>
<dbReference type="GO" id="GO:0005576">
    <property type="term" value="C:extracellular region"/>
    <property type="evidence" value="ECO:0007669"/>
    <property type="project" value="UniProtKB-SubCell"/>
</dbReference>
<organism evidence="15 16">
    <name type="scientific">Anopheles albimanus</name>
    <name type="common">New world malaria mosquito</name>
    <dbReference type="NCBI Taxonomy" id="7167"/>
    <lineage>
        <taxon>Eukaryota</taxon>
        <taxon>Metazoa</taxon>
        <taxon>Ecdysozoa</taxon>
        <taxon>Arthropoda</taxon>
        <taxon>Hexapoda</taxon>
        <taxon>Insecta</taxon>
        <taxon>Pterygota</taxon>
        <taxon>Neoptera</taxon>
        <taxon>Endopterygota</taxon>
        <taxon>Diptera</taxon>
        <taxon>Nematocera</taxon>
        <taxon>Culicoidea</taxon>
        <taxon>Culicidae</taxon>
        <taxon>Anophelinae</taxon>
        <taxon>Anopheles</taxon>
    </lineage>
</organism>
<evidence type="ECO:0000256" key="1">
    <source>
        <dbReference type="ARBA" id="ARBA00004477"/>
    </source>
</evidence>
<keyword evidence="6" id="KW-0812">Transmembrane</keyword>
<dbReference type="GO" id="GO:0005789">
    <property type="term" value="C:endoplasmic reticulum membrane"/>
    <property type="evidence" value="ECO:0007669"/>
    <property type="project" value="UniProtKB-SubCell"/>
</dbReference>
<comment type="subcellular location">
    <subcellularLocation>
        <location evidence="1">Endoplasmic reticulum membrane</location>
        <topology evidence="1">Multi-pass membrane protein</topology>
    </subcellularLocation>
    <subcellularLocation>
        <location evidence="2">Secreted</location>
    </subcellularLocation>
</comment>
<dbReference type="VEuPathDB" id="VectorBase:AALB002978"/>
<dbReference type="PANTHER" id="PTHR10009">
    <property type="entry name" value="PROTEIN YELLOW-RELATED"/>
    <property type="match status" value="1"/>
</dbReference>
<dbReference type="Pfam" id="PF03022">
    <property type="entry name" value="MRJP"/>
    <property type="match status" value="1"/>
</dbReference>
<keyword evidence="16" id="KW-1185">Reference proteome</keyword>
<accession>A0A182F904</accession>
<comment type="similarity">
    <text evidence="4">Belongs to the DPM3 family.</text>
</comment>
<evidence type="ECO:0000256" key="6">
    <source>
        <dbReference type="ARBA" id="ARBA00022692"/>
    </source>
</evidence>
<dbReference type="FunFam" id="2.120.10.30:FF:000045">
    <property type="entry name" value="Blast:Protein yellow"/>
    <property type="match status" value="1"/>
</dbReference>
<dbReference type="STRING" id="7167.A0A182F904"/>
<dbReference type="VEuPathDB" id="VectorBase:AALB20_027436"/>
<evidence type="ECO:0000256" key="10">
    <source>
        <dbReference type="ARBA" id="ARBA00023136"/>
    </source>
</evidence>
<evidence type="ECO:0000256" key="13">
    <source>
        <dbReference type="ARBA" id="ARBA00032612"/>
    </source>
</evidence>
<dbReference type="InterPro" id="IPR013174">
    <property type="entry name" value="DPM3"/>
</dbReference>
<evidence type="ECO:0000256" key="9">
    <source>
        <dbReference type="ARBA" id="ARBA00022989"/>
    </source>
</evidence>